<evidence type="ECO:0000256" key="7">
    <source>
        <dbReference type="PIRSR" id="PIRSR600895-51"/>
    </source>
</evidence>
<dbReference type="InterPro" id="IPR023416">
    <property type="entry name" value="Transthyretin/HIU_hydrolase_d"/>
</dbReference>
<feature type="signal peptide" evidence="9">
    <location>
        <begin position="1"/>
        <end position="18"/>
    </location>
</feature>
<sequence length="135" mass="15549">MKSFINTLLLTLFSISIAAQNKDFQLSTHILDVSKGLPAPDVKIRLEKFNDQSKAWTYVDEKLTDANGRIPNFLPSSFSNKGIYKLIYLTNDYFKKSKTDSFYTFIEVVFEIKDENHYHVPITLSPFGYSTYRGS</sequence>
<feature type="binding site" evidence="7">
    <location>
        <position position="29"/>
    </location>
    <ligand>
        <name>substrate</name>
    </ligand>
</feature>
<dbReference type="SUPFAM" id="SSF49472">
    <property type="entry name" value="Transthyretin (synonym: prealbumin)"/>
    <property type="match status" value="1"/>
</dbReference>
<evidence type="ECO:0000313" key="11">
    <source>
        <dbReference type="EMBL" id="PWN58378.1"/>
    </source>
</evidence>
<evidence type="ECO:0000313" key="12">
    <source>
        <dbReference type="Proteomes" id="UP000236413"/>
    </source>
</evidence>
<dbReference type="PROSITE" id="PS00768">
    <property type="entry name" value="TRANSTHYRETIN_1"/>
    <property type="match status" value="1"/>
</dbReference>
<dbReference type="PROSITE" id="PS00769">
    <property type="entry name" value="TRANSTHYRETIN_2"/>
    <property type="match status" value="1"/>
</dbReference>
<proteinExistence type="inferred from homology"/>
<dbReference type="RefSeq" id="WP_103235224.1">
    <property type="nucleotide sequence ID" value="NZ_PPEG02000011.1"/>
</dbReference>
<evidence type="ECO:0000256" key="3">
    <source>
        <dbReference type="ARBA" id="ARBA00009850"/>
    </source>
</evidence>
<comment type="function">
    <text evidence="2">Catalyzes the hydrolysis of 5-hydroxyisourate (HIU) to 2-oxo-4-hydroxy-4-carboxy-5-ureidoimidazoline (OHCU).</text>
</comment>
<dbReference type="PANTHER" id="PTHR10395:SF7">
    <property type="entry name" value="5-HYDROXYISOURATE HYDROLASE"/>
    <property type="match status" value="1"/>
</dbReference>
<dbReference type="InterPro" id="IPR023419">
    <property type="entry name" value="Transthyretin_CS"/>
</dbReference>
<comment type="subunit">
    <text evidence="4 8">Homotetramer.</text>
</comment>
<dbReference type="EMBL" id="PPEG02000011">
    <property type="protein sequence ID" value="PWN58378.1"/>
    <property type="molecule type" value="Genomic_DNA"/>
</dbReference>
<dbReference type="EC" id="3.5.2.17" evidence="8"/>
<dbReference type="NCBIfam" id="TIGR02962">
    <property type="entry name" value="hdxy_isourate"/>
    <property type="match status" value="1"/>
</dbReference>
<evidence type="ECO:0000256" key="4">
    <source>
        <dbReference type="ARBA" id="ARBA00011881"/>
    </source>
</evidence>
<evidence type="ECO:0000256" key="1">
    <source>
        <dbReference type="ARBA" id="ARBA00001043"/>
    </source>
</evidence>
<feature type="chain" id="PRO_5016308481" description="5-hydroxyisourate hydrolase" evidence="9">
    <location>
        <begin position="19"/>
        <end position="135"/>
    </location>
</feature>
<dbReference type="SMART" id="SM00095">
    <property type="entry name" value="TR_THY"/>
    <property type="match status" value="1"/>
</dbReference>
<keyword evidence="9" id="KW-0732">Signal</keyword>
<dbReference type="InterPro" id="IPR036817">
    <property type="entry name" value="Transthyretin/HIU_hydrolase_sf"/>
</dbReference>
<dbReference type="PANTHER" id="PTHR10395">
    <property type="entry name" value="URICASE AND TRANSTHYRETIN-RELATED"/>
    <property type="match status" value="1"/>
</dbReference>
<dbReference type="InterPro" id="IPR023418">
    <property type="entry name" value="Thyroxine_BS"/>
</dbReference>
<keyword evidence="5 8" id="KW-0659">Purine metabolism</keyword>
<gene>
    <name evidence="11" type="primary">uraH</name>
    <name evidence="11" type="ORF">C1634_022760</name>
</gene>
<organism evidence="11 12">
    <name type="scientific">Chryseobacterium viscerum</name>
    <dbReference type="NCBI Taxonomy" id="1037377"/>
    <lineage>
        <taxon>Bacteria</taxon>
        <taxon>Pseudomonadati</taxon>
        <taxon>Bacteroidota</taxon>
        <taxon>Flavobacteriia</taxon>
        <taxon>Flavobacteriales</taxon>
        <taxon>Weeksellaceae</taxon>
        <taxon>Chryseobacterium group</taxon>
        <taxon>Chryseobacterium</taxon>
    </lineage>
</organism>
<dbReference type="Pfam" id="PF00576">
    <property type="entry name" value="Transthyretin"/>
    <property type="match status" value="1"/>
</dbReference>
<evidence type="ECO:0000256" key="5">
    <source>
        <dbReference type="ARBA" id="ARBA00022631"/>
    </source>
</evidence>
<keyword evidence="6 8" id="KW-0378">Hydrolase</keyword>
<comment type="similarity">
    <text evidence="3 8">Belongs to the transthyretin family. 5-hydroxyisourate hydrolase subfamily.</text>
</comment>
<comment type="caution">
    <text evidence="11">The sequence shown here is derived from an EMBL/GenBank/DDBJ whole genome shotgun (WGS) entry which is preliminary data.</text>
</comment>
<dbReference type="InterPro" id="IPR000895">
    <property type="entry name" value="Transthyretin/HIU_hydrolase"/>
</dbReference>
<dbReference type="GO" id="GO:0006144">
    <property type="term" value="P:purine nucleobase metabolic process"/>
    <property type="evidence" value="ECO:0007669"/>
    <property type="project" value="UniProtKB-KW"/>
</dbReference>
<evidence type="ECO:0000256" key="2">
    <source>
        <dbReference type="ARBA" id="ARBA00002704"/>
    </source>
</evidence>
<feature type="binding site" evidence="7">
    <location>
        <position position="132"/>
    </location>
    <ligand>
        <name>substrate</name>
    </ligand>
</feature>
<comment type="catalytic activity">
    <reaction evidence="1 8">
        <text>5-hydroxyisourate + H2O = 5-hydroxy-2-oxo-4-ureido-2,5-dihydro-1H-imidazole-5-carboxylate + H(+)</text>
        <dbReference type="Rhea" id="RHEA:23736"/>
        <dbReference type="ChEBI" id="CHEBI:15377"/>
        <dbReference type="ChEBI" id="CHEBI:15378"/>
        <dbReference type="ChEBI" id="CHEBI:18072"/>
        <dbReference type="ChEBI" id="CHEBI:58639"/>
        <dbReference type="EC" id="3.5.2.17"/>
    </reaction>
</comment>
<dbReference type="Proteomes" id="UP000236413">
    <property type="component" value="Unassembled WGS sequence"/>
</dbReference>
<feature type="binding site" evidence="7">
    <location>
        <position position="69"/>
    </location>
    <ligand>
        <name>substrate</name>
    </ligand>
</feature>
<protein>
    <recommendedName>
        <fullName evidence="8">5-hydroxyisourate hydrolase</fullName>
        <shortName evidence="8">HIU hydrolase</shortName>
        <shortName evidence="8">HIUHase</shortName>
        <ecNumber evidence="8">3.5.2.17</ecNumber>
    </recommendedName>
</protein>
<reference evidence="11 12" key="1">
    <citation type="submission" date="2018-04" db="EMBL/GenBank/DDBJ databases">
        <title>Chryseobacterium oncorhynchi 701B-08T from rainbow trout, and Chryseobacterium viscerum 687B-08T from diseased fish.</title>
        <authorList>
            <person name="Jeong J.-J."/>
            <person name="Lee Y.J."/>
            <person name="Pathiraja D."/>
            <person name="Park B."/>
            <person name="Choi I.-G."/>
            <person name="Kim K.D."/>
        </authorList>
    </citation>
    <scope>NUCLEOTIDE SEQUENCE [LARGE SCALE GENOMIC DNA]</scope>
    <source>
        <strain evidence="11 12">687B-08</strain>
    </source>
</reference>
<dbReference type="Gene3D" id="2.60.40.180">
    <property type="entry name" value="Transthyretin/hydroxyisourate hydrolase domain"/>
    <property type="match status" value="1"/>
</dbReference>
<name>A0A316WH15_9FLAO</name>
<dbReference type="InterPro" id="IPR014306">
    <property type="entry name" value="Hydroxyisourate_hydrolase"/>
</dbReference>
<dbReference type="PRINTS" id="PR00189">
    <property type="entry name" value="TRNSTHYRETIN"/>
</dbReference>
<evidence type="ECO:0000259" key="10">
    <source>
        <dbReference type="SMART" id="SM00095"/>
    </source>
</evidence>
<dbReference type="GO" id="GO:0033971">
    <property type="term" value="F:hydroxyisourate hydrolase activity"/>
    <property type="evidence" value="ECO:0007669"/>
    <property type="project" value="UniProtKB-EC"/>
</dbReference>
<accession>A0A316WH15</accession>
<dbReference type="AlphaFoldDB" id="A0A316WH15"/>
<evidence type="ECO:0000256" key="9">
    <source>
        <dbReference type="SAM" id="SignalP"/>
    </source>
</evidence>
<evidence type="ECO:0000256" key="6">
    <source>
        <dbReference type="ARBA" id="ARBA00022801"/>
    </source>
</evidence>
<evidence type="ECO:0000256" key="8">
    <source>
        <dbReference type="RuleBase" id="RU361270"/>
    </source>
</evidence>
<feature type="domain" description="Transthyretin/hydroxyisourate hydrolase" evidence="10">
    <location>
        <begin position="21"/>
        <end position="134"/>
    </location>
</feature>
<dbReference type="CDD" id="cd05822">
    <property type="entry name" value="TLP_HIUase"/>
    <property type="match status" value="1"/>
</dbReference>